<dbReference type="PROSITE" id="PS00688">
    <property type="entry name" value="SIGMA54_INTERACT_3"/>
    <property type="match status" value="1"/>
</dbReference>
<evidence type="ECO:0000256" key="3">
    <source>
        <dbReference type="ARBA" id="ARBA00023015"/>
    </source>
</evidence>
<dbReference type="InterPro" id="IPR025662">
    <property type="entry name" value="Sigma_54_int_dom_ATP-bd_1"/>
</dbReference>
<dbReference type="Gene3D" id="1.10.8.60">
    <property type="match status" value="1"/>
</dbReference>
<feature type="domain" description="Sigma-54 factor interaction" evidence="5">
    <location>
        <begin position="327"/>
        <end position="557"/>
    </location>
</feature>
<dbReference type="OrthoDB" id="9803970at2"/>
<dbReference type="eggNOG" id="COG3829">
    <property type="taxonomic scope" value="Bacteria"/>
</dbReference>
<evidence type="ECO:0000259" key="5">
    <source>
        <dbReference type="PROSITE" id="PS50045"/>
    </source>
</evidence>
<protein>
    <submittedName>
        <fullName evidence="6">Proprionate catabolism activator, Fis family</fullName>
    </submittedName>
</protein>
<dbReference type="InterPro" id="IPR035965">
    <property type="entry name" value="PAS-like_dom_sf"/>
</dbReference>
<proteinExistence type="predicted"/>
<dbReference type="FunFam" id="3.40.50.300:FF:000006">
    <property type="entry name" value="DNA-binding transcriptional regulator NtrC"/>
    <property type="match status" value="1"/>
</dbReference>
<dbReference type="SUPFAM" id="SSF52540">
    <property type="entry name" value="P-loop containing nucleoside triphosphate hydrolases"/>
    <property type="match status" value="1"/>
</dbReference>
<dbReference type="AlphaFoldDB" id="E4RPK2"/>
<dbReference type="STRING" id="656519.Halsa_0560"/>
<dbReference type="InterPro" id="IPR000014">
    <property type="entry name" value="PAS"/>
</dbReference>
<dbReference type="Pfam" id="PF00158">
    <property type="entry name" value="Sigma54_activat"/>
    <property type="match status" value="1"/>
</dbReference>
<dbReference type="InterPro" id="IPR058031">
    <property type="entry name" value="AAA_lid_NorR"/>
</dbReference>
<accession>E4RPK2</accession>
<dbReference type="InterPro" id="IPR025944">
    <property type="entry name" value="Sigma_54_int_dom_CS"/>
</dbReference>
<dbReference type="GO" id="GO:0000156">
    <property type="term" value="F:phosphorelay response regulator activity"/>
    <property type="evidence" value="ECO:0007669"/>
    <property type="project" value="InterPro"/>
</dbReference>
<dbReference type="Gene3D" id="3.30.450.20">
    <property type="entry name" value="PAS domain"/>
    <property type="match status" value="1"/>
</dbReference>
<dbReference type="GO" id="GO:0005524">
    <property type="term" value="F:ATP binding"/>
    <property type="evidence" value="ECO:0007669"/>
    <property type="project" value="UniProtKB-KW"/>
</dbReference>
<dbReference type="GO" id="GO:0043565">
    <property type="term" value="F:sequence-specific DNA binding"/>
    <property type="evidence" value="ECO:0007669"/>
    <property type="project" value="InterPro"/>
</dbReference>
<dbReference type="CDD" id="cd00009">
    <property type="entry name" value="AAA"/>
    <property type="match status" value="1"/>
</dbReference>
<evidence type="ECO:0000256" key="1">
    <source>
        <dbReference type="ARBA" id="ARBA00022741"/>
    </source>
</evidence>
<gene>
    <name evidence="6" type="ordered locus">Halsa_0560</name>
</gene>
<keyword evidence="3" id="KW-0805">Transcription regulation</keyword>
<keyword evidence="2" id="KW-0067">ATP-binding</keyword>
<dbReference type="HOGENOM" id="CLU_000445_8_5_9"/>
<evidence type="ECO:0000256" key="4">
    <source>
        <dbReference type="ARBA" id="ARBA00023163"/>
    </source>
</evidence>
<reference evidence="6 7" key="1">
    <citation type="submission" date="2010-11" db="EMBL/GenBank/DDBJ databases">
        <title>Complete sequence of Halanaerobium sp. sapolanicus.</title>
        <authorList>
            <consortium name="US DOE Joint Genome Institute"/>
            <person name="Lucas S."/>
            <person name="Copeland A."/>
            <person name="Lapidus A."/>
            <person name="Cheng J.-F."/>
            <person name="Bruce D."/>
            <person name="Goodwin L."/>
            <person name="Pitluck S."/>
            <person name="Davenport K."/>
            <person name="Detter J.C."/>
            <person name="Han C."/>
            <person name="Tapia R."/>
            <person name="Land M."/>
            <person name="Hauser L."/>
            <person name="Jeffries C."/>
            <person name="Kyrpides N."/>
            <person name="Ivanova N."/>
            <person name="Mikhailova N."/>
            <person name="Begemann M.B."/>
            <person name="Mormile M.R."/>
            <person name="Wall J.D."/>
            <person name="Elias D.A."/>
            <person name="Woyke T."/>
        </authorList>
    </citation>
    <scope>NUCLEOTIDE SEQUENCE [LARGE SCALE GENOMIC DNA]</scope>
    <source>
        <strain evidence="7">sapolanicus</strain>
    </source>
</reference>
<evidence type="ECO:0000256" key="2">
    <source>
        <dbReference type="ARBA" id="ARBA00022840"/>
    </source>
</evidence>
<dbReference type="EMBL" id="CP002304">
    <property type="protein sequence ID" value="ADQ14025.1"/>
    <property type="molecule type" value="Genomic_DNA"/>
</dbReference>
<sequence length="641" mass="73164">MKHNIAFIAPYKKMGEVFNEVAKELNLKIPIYIGDLEEGAAIAVKLEEEGTDVIISRGGTALSIESKVMDVPVVGVNVSGFDLIRIIYQAKEETDKIAVVGFDPFTSGIKQLGNILDIELEVLTIEPRWSNQPYYIENKLNELKAKNFNWVVGDNISVKIAKKLNMNALLIRSGKEAFAQSIKKAQDIAEVRNKEKKRAQKNKSIINYAYEGIISIDQNGIINTFNPQAAKILNRKIYKVLGENIKNVFPDFELEKYISLKTREENKILTVNKIKIVANIIPVTINKELSNIVITFQKGKNIKIAEKKLREDLNYKGYTVKNKFSDIIGKSNVLKRIKEEAKDYAQVDLPLLLFGETGTGKELFAQSIHNHSPRRNQPFVAFNCAALPEKLIVSELFGYVSGAFTGAKKEGKEGLLEQGNEGTIFLDEIQETSLKIQARLLRFLEERKIRKIGDNKLTPVDVRIILATNKDLEEMVENKEFREDFYYRINVLNLNLPPLRERKEDIAELVEFFIKKVNAKVNMNIKGITEEGIEILKKYHWPGNVRQLENVIEKLVIRSKSDYILTDMVRKTVAELKMPQKKKNKLSGNRNIIDLNRSLKEIEKEIILKVLAEENGNKTETAKRLDIGRTTIWRHLKNEVN</sequence>
<dbReference type="InterPro" id="IPR010524">
    <property type="entry name" value="Sig_transdc_resp-reg_PrpR_N"/>
</dbReference>
<dbReference type="Proteomes" id="UP000007434">
    <property type="component" value="Chromosome"/>
</dbReference>
<dbReference type="SMART" id="SM00091">
    <property type="entry name" value="PAS"/>
    <property type="match status" value="1"/>
</dbReference>
<dbReference type="Gene3D" id="3.40.50.2300">
    <property type="match status" value="1"/>
</dbReference>
<dbReference type="SUPFAM" id="SSF46689">
    <property type="entry name" value="Homeodomain-like"/>
    <property type="match status" value="1"/>
</dbReference>
<dbReference type="Pfam" id="PF02954">
    <property type="entry name" value="HTH_8"/>
    <property type="match status" value="1"/>
</dbReference>
<dbReference type="GO" id="GO:0006355">
    <property type="term" value="P:regulation of DNA-templated transcription"/>
    <property type="evidence" value="ECO:0007669"/>
    <property type="project" value="InterPro"/>
</dbReference>
<name>E4RPK2_HALHG</name>
<reference evidence="6 7" key="2">
    <citation type="journal article" date="2011" name="J. Bacteriol.">
        <title>Complete Genome Sequence of the Haloalkaliphilic, Hydrogen Producing Halanaerobium hydrogenoformans.</title>
        <authorList>
            <person name="Brown S.D."/>
            <person name="Begemann M.B."/>
            <person name="Mormile M.R."/>
            <person name="Wall J.D."/>
            <person name="Han C.S."/>
            <person name="Goodwin L.A."/>
            <person name="Pitluck S."/>
            <person name="Land M.L."/>
            <person name="Hauser L.J."/>
            <person name="Elias D.A."/>
        </authorList>
    </citation>
    <scope>NUCLEOTIDE SEQUENCE [LARGE SCALE GENOMIC DNA]</scope>
    <source>
        <strain evidence="7">sapolanicus</strain>
    </source>
</reference>
<dbReference type="Gene3D" id="3.40.50.10660">
    <property type="entry name" value="PrpR receptor domain-like"/>
    <property type="match status" value="1"/>
</dbReference>
<dbReference type="Gene3D" id="3.40.50.300">
    <property type="entry name" value="P-loop containing nucleotide triphosphate hydrolases"/>
    <property type="match status" value="1"/>
</dbReference>
<keyword evidence="1" id="KW-0547">Nucleotide-binding</keyword>
<dbReference type="RefSeq" id="WP_013405129.1">
    <property type="nucleotide sequence ID" value="NC_014654.1"/>
</dbReference>
<dbReference type="InterPro" id="IPR002078">
    <property type="entry name" value="Sigma_54_int"/>
</dbReference>
<dbReference type="InterPro" id="IPR009057">
    <property type="entry name" value="Homeodomain-like_sf"/>
</dbReference>
<dbReference type="Gene3D" id="1.10.10.60">
    <property type="entry name" value="Homeodomain-like"/>
    <property type="match status" value="1"/>
</dbReference>
<dbReference type="SUPFAM" id="SSF55785">
    <property type="entry name" value="PYP-like sensor domain (PAS domain)"/>
    <property type="match status" value="1"/>
</dbReference>
<dbReference type="Pfam" id="PF06506">
    <property type="entry name" value="PrpR_N"/>
    <property type="match status" value="1"/>
</dbReference>
<evidence type="ECO:0000313" key="7">
    <source>
        <dbReference type="Proteomes" id="UP000007434"/>
    </source>
</evidence>
<dbReference type="InterPro" id="IPR003593">
    <property type="entry name" value="AAA+_ATPase"/>
</dbReference>
<dbReference type="KEGG" id="has:Halsa_0560"/>
<dbReference type="PROSITE" id="PS00675">
    <property type="entry name" value="SIGMA54_INTERACT_1"/>
    <property type="match status" value="1"/>
</dbReference>
<dbReference type="PANTHER" id="PTHR32071">
    <property type="entry name" value="TRANSCRIPTIONAL REGULATORY PROTEIN"/>
    <property type="match status" value="1"/>
</dbReference>
<organism evidence="6 7">
    <name type="scientific">Halanaerobium hydrogeniformans</name>
    <name type="common">Halanaerobium sp. (strain sapolanicus)</name>
    <dbReference type="NCBI Taxonomy" id="656519"/>
    <lineage>
        <taxon>Bacteria</taxon>
        <taxon>Bacillati</taxon>
        <taxon>Bacillota</taxon>
        <taxon>Clostridia</taxon>
        <taxon>Halanaerobiales</taxon>
        <taxon>Halanaerobiaceae</taxon>
        <taxon>Halanaerobium</taxon>
    </lineage>
</organism>
<dbReference type="InterPro" id="IPR027417">
    <property type="entry name" value="P-loop_NTPase"/>
</dbReference>
<dbReference type="SUPFAM" id="SSF159800">
    <property type="entry name" value="PrpR receptor domain-like"/>
    <property type="match status" value="1"/>
</dbReference>
<dbReference type="SMART" id="SM00382">
    <property type="entry name" value="AAA"/>
    <property type="match status" value="1"/>
</dbReference>
<dbReference type="Pfam" id="PF25601">
    <property type="entry name" value="AAA_lid_14"/>
    <property type="match status" value="1"/>
</dbReference>
<dbReference type="InterPro" id="IPR002197">
    <property type="entry name" value="HTH_Fis"/>
</dbReference>
<evidence type="ECO:0000313" key="6">
    <source>
        <dbReference type="EMBL" id="ADQ14025.1"/>
    </source>
</evidence>
<keyword evidence="7" id="KW-1185">Reference proteome</keyword>
<dbReference type="PROSITE" id="PS50045">
    <property type="entry name" value="SIGMA54_INTERACT_4"/>
    <property type="match status" value="1"/>
</dbReference>
<keyword evidence="4" id="KW-0804">Transcription</keyword>